<gene>
    <name evidence="1" type="ORF">LSINAPIS_LOCUS7244</name>
</gene>
<name>A0A5E4QBC7_9NEOP</name>
<keyword evidence="2" id="KW-1185">Reference proteome</keyword>
<sequence length="95" mass="10466">MTISPRQLLYSEENTITPKRLNLTEDKPIGRARKNFKFQPNSNDAIEVEKFRTSVDVISCEKNKLAGTTSSPDSGNINFAGKIVLGSVITILALI</sequence>
<dbReference type="EMBL" id="FZQP02002338">
    <property type="protein sequence ID" value="VVC95557.1"/>
    <property type="molecule type" value="Genomic_DNA"/>
</dbReference>
<dbReference type="AlphaFoldDB" id="A0A5E4QBC7"/>
<proteinExistence type="predicted"/>
<accession>A0A5E4QBC7</accession>
<evidence type="ECO:0000313" key="2">
    <source>
        <dbReference type="Proteomes" id="UP000324832"/>
    </source>
</evidence>
<reference evidence="1 2" key="1">
    <citation type="submission" date="2017-07" db="EMBL/GenBank/DDBJ databases">
        <authorList>
            <person name="Talla V."/>
            <person name="Backstrom N."/>
        </authorList>
    </citation>
    <scope>NUCLEOTIDE SEQUENCE [LARGE SCALE GENOMIC DNA]</scope>
</reference>
<dbReference type="Proteomes" id="UP000324832">
    <property type="component" value="Unassembled WGS sequence"/>
</dbReference>
<protein>
    <submittedName>
        <fullName evidence="1">Uncharacterized protein</fullName>
    </submittedName>
</protein>
<organism evidence="1 2">
    <name type="scientific">Leptidea sinapis</name>
    <dbReference type="NCBI Taxonomy" id="189913"/>
    <lineage>
        <taxon>Eukaryota</taxon>
        <taxon>Metazoa</taxon>
        <taxon>Ecdysozoa</taxon>
        <taxon>Arthropoda</taxon>
        <taxon>Hexapoda</taxon>
        <taxon>Insecta</taxon>
        <taxon>Pterygota</taxon>
        <taxon>Neoptera</taxon>
        <taxon>Endopterygota</taxon>
        <taxon>Lepidoptera</taxon>
        <taxon>Glossata</taxon>
        <taxon>Ditrysia</taxon>
        <taxon>Papilionoidea</taxon>
        <taxon>Pieridae</taxon>
        <taxon>Dismorphiinae</taxon>
        <taxon>Leptidea</taxon>
    </lineage>
</organism>
<evidence type="ECO:0000313" key="1">
    <source>
        <dbReference type="EMBL" id="VVC95557.1"/>
    </source>
</evidence>